<protein>
    <submittedName>
        <fullName evidence="1">M55 family metallopeptidase</fullName>
    </submittedName>
</protein>
<dbReference type="InterPro" id="IPR007035">
    <property type="entry name" value="Peptidase_M55"/>
</dbReference>
<name>A0ABS6G346_9FIRM</name>
<organism evidence="1 2">
    <name type="scientific">Alkaliphilus flagellatus</name>
    <dbReference type="NCBI Taxonomy" id="2841507"/>
    <lineage>
        <taxon>Bacteria</taxon>
        <taxon>Bacillati</taxon>
        <taxon>Bacillota</taxon>
        <taxon>Clostridia</taxon>
        <taxon>Peptostreptococcales</taxon>
        <taxon>Natronincolaceae</taxon>
        <taxon>Alkaliphilus</taxon>
    </lineage>
</organism>
<reference evidence="1 2" key="1">
    <citation type="submission" date="2021-06" db="EMBL/GenBank/DDBJ databases">
        <authorList>
            <person name="Sun Q."/>
            <person name="Li D."/>
        </authorList>
    </citation>
    <scope>NUCLEOTIDE SEQUENCE [LARGE SCALE GENOMIC DNA]</scope>
    <source>
        <strain evidence="1 2">MSJ-5</strain>
    </source>
</reference>
<comment type="caution">
    <text evidence="1">The sequence shown here is derived from an EMBL/GenBank/DDBJ whole genome shotgun (WGS) entry which is preliminary data.</text>
</comment>
<accession>A0ABS6G346</accession>
<dbReference type="EMBL" id="JAHLQK010000003">
    <property type="protein sequence ID" value="MBU5676579.1"/>
    <property type="molecule type" value="Genomic_DNA"/>
</dbReference>
<dbReference type="Proteomes" id="UP000779508">
    <property type="component" value="Unassembled WGS sequence"/>
</dbReference>
<dbReference type="Pfam" id="PF04951">
    <property type="entry name" value="Peptidase_M55"/>
    <property type="match status" value="1"/>
</dbReference>
<dbReference type="RefSeq" id="WP_216416480.1">
    <property type="nucleotide sequence ID" value="NZ_JAHLQK010000003.1"/>
</dbReference>
<gene>
    <name evidence="1" type="ORF">KQI88_09130</name>
</gene>
<keyword evidence="2" id="KW-1185">Reference proteome</keyword>
<proteinExistence type="predicted"/>
<dbReference type="CDD" id="cd08663">
    <property type="entry name" value="DAP_dppA_1"/>
    <property type="match status" value="1"/>
</dbReference>
<evidence type="ECO:0000313" key="2">
    <source>
        <dbReference type="Proteomes" id="UP000779508"/>
    </source>
</evidence>
<sequence>MKIYISADMEGIAGIVHGDQTEEGPEFMQSRKLMTEEVNAAIRGAFSGGATEVLVNDSHNTMRNIIIEDLDHRASLISGNKKPLSMMEGVDMGFDGVILVGYHARAGAPGVISHTYSGIIRSLKINGYELGEAGLNGLVAGCFNVPLIMATGDDKLCEEVRAFFGEVETVAVKRYITRSAAQSRPLKEVYKDIEATAKKAVKGIKNFKPKRLEGPYAMEVAFQNIILTDMAAARIPGVKAIDSSTISFNSTEFLDVFKVFLNIS</sequence>
<evidence type="ECO:0000313" key="1">
    <source>
        <dbReference type="EMBL" id="MBU5676579.1"/>
    </source>
</evidence>
<dbReference type="PIRSF" id="PIRSF015853">
    <property type="entry name" value="Pep_DppA"/>
    <property type="match status" value="1"/>
</dbReference>